<keyword evidence="2" id="KW-0378">Hydrolase</keyword>
<dbReference type="OrthoDB" id="9768696at2"/>
<evidence type="ECO:0000313" key="5">
    <source>
        <dbReference type="EMBL" id="AXR06371.1"/>
    </source>
</evidence>
<keyword evidence="3" id="KW-0067">ATP-binding</keyword>
<evidence type="ECO:0000256" key="3">
    <source>
        <dbReference type="ARBA" id="ARBA00022840"/>
    </source>
</evidence>
<keyword evidence="5" id="KW-0808">Transferase</keyword>
<dbReference type="GO" id="GO:0016787">
    <property type="term" value="F:hydrolase activity"/>
    <property type="evidence" value="ECO:0007669"/>
    <property type="project" value="UniProtKB-KW"/>
</dbReference>
<proteinExistence type="predicted"/>
<feature type="domain" description="Carboxyltransferase" evidence="4">
    <location>
        <begin position="37"/>
        <end position="317"/>
    </location>
</feature>
<dbReference type="GO" id="GO:0005524">
    <property type="term" value="F:ATP binding"/>
    <property type="evidence" value="ECO:0007669"/>
    <property type="project" value="UniProtKB-KW"/>
</dbReference>
<dbReference type="Gene3D" id="2.40.100.10">
    <property type="entry name" value="Cyclophilin-like"/>
    <property type="match status" value="1"/>
</dbReference>
<dbReference type="EMBL" id="CP031769">
    <property type="protein sequence ID" value="AXR06371.1"/>
    <property type="molecule type" value="Genomic_DNA"/>
</dbReference>
<organism evidence="5 6">
    <name type="scientific">Salinimonas sediminis</name>
    <dbReference type="NCBI Taxonomy" id="2303538"/>
    <lineage>
        <taxon>Bacteria</taxon>
        <taxon>Pseudomonadati</taxon>
        <taxon>Pseudomonadota</taxon>
        <taxon>Gammaproteobacteria</taxon>
        <taxon>Alteromonadales</taxon>
        <taxon>Alteromonadaceae</taxon>
        <taxon>Alteromonas/Salinimonas group</taxon>
        <taxon>Salinimonas</taxon>
    </lineage>
</organism>
<dbReference type="AlphaFoldDB" id="A0A346NLG4"/>
<dbReference type="InterPro" id="IPR003778">
    <property type="entry name" value="CT_A_B"/>
</dbReference>
<dbReference type="SMART" id="SM00797">
    <property type="entry name" value="AHS2"/>
    <property type="match status" value="1"/>
</dbReference>
<gene>
    <name evidence="5" type="ORF">D0Y50_08335</name>
</gene>
<name>A0A346NLG4_9ALTE</name>
<evidence type="ECO:0000313" key="6">
    <source>
        <dbReference type="Proteomes" id="UP000262073"/>
    </source>
</evidence>
<dbReference type="Proteomes" id="UP000262073">
    <property type="component" value="Chromosome"/>
</dbReference>
<dbReference type="KEGG" id="salm:D0Y50_08335"/>
<dbReference type="SUPFAM" id="SSF50891">
    <property type="entry name" value="Cyclophilin-like"/>
    <property type="match status" value="1"/>
</dbReference>
<reference evidence="5 6" key="1">
    <citation type="submission" date="2018-08" db="EMBL/GenBank/DDBJ databases">
        <title>Salinimonas sediminis sp. nov., a piezophilic bacterium isolated from a deep-sea sediment sample from the New Britain Trench.</title>
        <authorList>
            <person name="Cao J."/>
        </authorList>
    </citation>
    <scope>NUCLEOTIDE SEQUENCE [LARGE SCALE GENOMIC DNA]</scope>
    <source>
        <strain evidence="5 6">N102</strain>
    </source>
</reference>
<accession>A0A346NLG4</accession>
<dbReference type="InterPro" id="IPR029000">
    <property type="entry name" value="Cyclophilin-like_dom_sf"/>
</dbReference>
<dbReference type="PANTHER" id="PTHR43309:SF4">
    <property type="entry name" value="CARBOXYLTRANSFERASE DOMAIN-CONTAINING PROTEIN"/>
    <property type="match status" value="1"/>
</dbReference>
<dbReference type="GO" id="GO:0016740">
    <property type="term" value="F:transferase activity"/>
    <property type="evidence" value="ECO:0007669"/>
    <property type="project" value="UniProtKB-KW"/>
</dbReference>
<evidence type="ECO:0000256" key="2">
    <source>
        <dbReference type="ARBA" id="ARBA00022801"/>
    </source>
</evidence>
<protein>
    <submittedName>
        <fullName evidence="5">Biotin-dependent carboxyltransferase</fullName>
    </submittedName>
</protein>
<dbReference type="InterPro" id="IPR052708">
    <property type="entry name" value="PxpC"/>
</dbReference>
<evidence type="ECO:0000259" key="4">
    <source>
        <dbReference type="SMART" id="SM00797"/>
    </source>
</evidence>
<evidence type="ECO:0000256" key="1">
    <source>
        <dbReference type="ARBA" id="ARBA00022741"/>
    </source>
</evidence>
<dbReference type="Pfam" id="PF02626">
    <property type="entry name" value="CT_A_B"/>
    <property type="match status" value="1"/>
</dbReference>
<dbReference type="PANTHER" id="PTHR43309">
    <property type="entry name" value="5-OXOPROLINASE SUBUNIT C"/>
    <property type="match status" value="1"/>
</dbReference>
<keyword evidence="6" id="KW-1185">Reference proteome</keyword>
<keyword evidence="1" id="KW-0547">Nucleotide-binding</keyword>
<sequence length="327" mass="35989">MNNNTRHYVMSLVNITIQDAGMLTLVVDAGRSLAMQEVGFCVSGAADIRSYHLVNWLCGNPRHNAVFEVIGSFGMQVSEPCIVATGGPEFTLTVNGQPASPWQAMALATGDILELCPARLGTRSYIGIAGQWALPLVAESQSIVMREGAGGLNNDGQPIRRHDQISIQTNDKPSRQLRSLLPHAIPDYSLGTALQMIPGYQYASFEGWQQQLFFSSEYEVTNQIDRMGYRLKGQPIVCDTRTMRSEGINFGAIQLPPDGQPIVMLSDRQTLGGYPKLGCVAEYDIYRLAQAVPGDKVSFAPVDIDNARAQWLLRHRLDQQLFEGESQ</sequence>